<organism evidence="8">
    <name type="scientific">Haloferax sp. CBA1149</name>
    <dbReference type="NCBI Taxonomy" id="2650753"/>
    <lineage>
        <taxon>Archaea</taxon>
        <taxon>Methanobacteriati</taxon>
        <taxon>Methanobacteriota</taxon>
        <taxon>Stenosarchaea group</taxon>
        <taxon>Halobacteria</taxon>
        <taxon>Halobacteriales</taxon>
        <taxon>Haloferacaceae</taxon>
        <taxon>Haloferax</taxon>
    </lineage>
</organism>
<comment type="subcellular location">
    <subcellularLocation>
        <location evidence="1">Membrane</location>
        <topology evidence="1">Multi-pass membrane protein</topology>
    </subcellularLocation>
</comment>
<dbReference type="AlphaFoldDB" id="A0A643JUS2"/>
<evidence type="ECO:0000313" key="8">
    <source>
        <dbReference type="EMBL" id="KAB1187223.1"/>
    </source>
</evidence>
<feature type="transmembrane region" description="Helical" evidence="7">
    <location>
        <begin position="199"/>
        <end position="220"/>
    </location>
</feature>
<evidence type="ECO:0000256" key="4">
    <source>
        <dbReference type="ARBA" id="ARBA00022989"/>
    </source>
</evidence>
<dbReference type="InterPro" id="IPR002549">
    <property type="entry name" value="AI-2E-like"/>
</dbReference>
<keyword evidence="5 7" id="KW-0472">Membrane</keyword>
<feature type="region of interest" description="Disordered" evidence="6">
    <location>
        <begin position="355"/>
        <end position="376"/>
    </location>
</feature>
<accession>A0A643JUS2</accession>
<feature type="transmembrane region" description="Helical" evidence="7">
    <location>
        <begin position="330"/>
        <end position="348"/>
    </location>
</feature>
<dbReference type="Pfam" id="PF01594">
    <property type="entry name" value="AI-2E_transport"/>
    <property type="match status" value="1"/>
</dbReference>
<evidence type="ECO:0000256" key="6">
    <source>
        <dbReference type="SAM" id="MobiDB-lite"/>
    </source>
</evidence>
<sequence length="376" mass="41301">MTTVVPQARRWWWGFGLVLGVVVLYVGWPFIGTLSFALFLYYFARPISTWAERYVRRSVATAITIVLVLLPFVVVLLVFALTVLRQLSRLTGEDVAFLTQFIEPYIDLAAVPLTPQDVVESLSNGDFSATVTGYWSLASDVFSLTATVFIHLTVVLVVVSLLLKYDQSIAAWVRSNVADPDSTRYVFVTAVDRELQHVYFGQMLTIFVVMLLSWLLYSVLNLVSPAGVSIPFPLLLGLVTGVATFIPVIGRALVYVPLSVYLAVQALLVNPVSLWFSVAVLAAGLFGLDPVVRYVVRPNLTGRMFGAGVMLLAYLMGAVVFGWYGVFLAPFLLVVVLTFVTTVFPSLIGRDPTLSPRVEVTDPGPEPEPGPDPSER</sequence>
<comment type="similarity">
    <text evidence="2">Belongs to the autoinducer-2 exporter (AI-2E) (TC 2.A.86) family.</text>
</comment>
<feature type="transmembrane region" description="Helical" evidence="7">
    <location>
        <begin position="232"/>
        <end position="254"/>
    </location>
</feature>
<name>A0A643JUS2_9EURY</name>
<keyword evidence="4 7" id="KW-1133">Transmembrane helix</keyword>
<feature type="transmembrane region" description="Helical" evidence="7">
    <location>
        <begin position="304"/>
        <end position="324"/>
    </location>
</feature>
<comment type="caution">
    <text evidence="8">The sequence shown here is derived from an EMBL/GenBank/DDBJ whole genome shotgun (WGS) entry which is preliminary data.</text>
</comment>
<evidence type="ECO:0000256" key="3">
    <source>
        <dbReference type="ARBA" id="ARBA00022692"/>
    </source>
</evidence>
<reference evidence="8" key="1">
    <citation type="submission" date="2019-09" db="EMBL/GenBank/DDBJ databases">
        <title>Genomic analysis of Haloferax sp. CBA1149.</title>
        <authorList>
            <person name="Roh S.W."/>
        </authorList>
    </citation>
    <scope>NUCLEOTIDE SEQUENCE</scope>
    <source>
        <strain evidence="8">CBA1149</strain>
    </source>
</reference>
<dbReference type="EMBL" id="VZUS01000001">
    <property type="protein sequence ID" value="KAB1187223.1"/>
    <property type="molecule type" value="Genomic_DNA"/>
</dbReference>
<feature type="transmembrane region" description="Helical" evidence="7">
    <location>
        <begin position="274"/>
        <end position="292"/>
    </location>
</feature>
<dbReference type="PANTHER" id="PTHR21716:SF4">
    <property type="entry name" value="TRANSMEMBRANE PROTEIN 245"/>
    <property type="match status" value="1"/>
</dbReference>
<evidence type="ECO:0000256" key="5">
    <source>
        <dbReference type="ARBA" id="ARBA00023136"/>
    </source>
</evidence>
<protein>
    <submittedName>
        <fullName evidence="8">AI-2E family transporter</fullName>
    </submittedName>
</protein>
<dbReference type="PANTHER" id="PTHR21716">
    <property type="entry name" value="TRANSMEMBRANE PROTEIN"/>
    <property type="match status" value="1"/>
</dbReference>
<feature type="transmembrane region" description="Helical" evidence="7">
    <location>
        <begin position="141"/>
        <end position="163"/>
    </location>
</feature>
<feature type="transmembrane region" description="Helical" evidence="7">
    <location>
        <begin position="62"/>
        <end position="84"/>
    </location>
</feature>
<dbReference type="GO" id="GO:0016020">
    <property type="term" value="C:membrane"/>
    <property type="evidence" value="ECO:0007669"/>
    <property type="project" value="UniProtKB-SubCell"/>
</dbReference>
<evidence type="ECO:0000256" key="2">
    <source>
        <dbReference type="ARBA" id="ARBA00009773"/>
    </source>
</evidence>
<proteinExistence type="inferred from homology"/>
<feature type="transmembrane region" description="Helical" evidence="7">
    <location>
        <begin position="12"/>
        <end position="42"/>
    </location>
</feature>
<gene>
    <name evidence="8" type="ORF">Hfx1149_03940</name>
</gene>
<dbReference type="RefSeq" id="WP_151135657.1">
    <property type="nucleotide sequence ID" value="NZ_VZUS01000001.1"/>
</dbReference>
<keyword evidence="3 7" id="KW-0812">Transmembrane</keyword>
<feature type="compositionally biased region" description="Pro residues" evidence="6">
    <location>
        <begin position="364"/>
        <end position="376"/>
    </location>
</feature>
<evidence type="ECO:0000256" key="1">
    <source>
        <dbReference type="ARBA" id="ARBA00004141"/>
    </source>
</evidence>
<evidence type="ECO:0000256" key="7">
    <source>
        <dbReference type="SAM" id="Phobius"/>
    </source>
</evidence>